<protein>
    <submittedName>
        <fullName evidence="2">Uncharacterized protein DUF4019</fullName>
    </submittedName>
</protein>
<evidence type="ECO:0000313" key="2">
    <source>
        <dbReference type="EMBL" id="RPE80032.1"/>
    </source>
</evidence>
<feature type="signal peptide" evidence="1">
    <location>
        <begin position="1"/>
        <end position="26"/>
    </location>
</feature>
<name>A0A3N4VAL9_9GAMM</name>
<dbReference type="OrthoDB" id="8929305at2"/>
<comment type="caution">
    <text evidence="2">The sequence shown here is derived from an EMBL/GenBank/DDBJ whole genome shotgun (WGS) entry which is preliminary data.</text>
</comment>
<reference evidence="2 3" key="1">
    <citation type="submission" date="2018-11" db="EMBL/GenBank/DDBJ databases">
        <title>Genomic Encyclopedia of Type Strains, Phase IV (KMG-IV): sequencing the most valuable type-strain genomes for metagenomic binning, comparative biology and taxonomic classification.</title>
        <authorList>
            <person name="Goeker M."/>
        </authorList>
    </citation>
    <scope>NUCLEOTIDE SEQUENCE [LARGE SCALE GENOMIC DNA]</scope>
    <source>
        <strain evidence="2 3">DSM 25623</strain>
    </source>
</reference>
<organism evidence="2 3">
    <name type="scientific">Vulcaniibacterium tengchongense</name>
    <dbReference type="NCBI Taxonomy" id="1273429"/>
    <lineage>
        <taxon>Bacteria</taxon>
        <taxon>Pseudomonadati</taxon>
        <taxon>Pseudomonadota</taxon>
        <taxon>Gammaproteobacteria</taxon>
        <taxon>Lysobacterales</taxon>
        <taxon>Lysobacteraceae</taxon>
        <taxon>Vulcaniibacterium</taxon>
    </lineage>
</organism>
<keyword evidence="1" id="KW-0732">Signal</keyword>
<keyword evidence="3" id="KW-1185">Reference proteome</keyword>
<accession>A0A3N4VAL9</accession>
<gene>
    <name evidence="2" type="ORF">EDC50_1863</name>
</gene>
<dbReference type="Pfam" id="PF13211">
    <property type="entry name" value="DUF4019"/>
    <property type="match status" value="1"/>
</dbReference>
<dbReference type="Proteomes" id="UP000269708">
    <property type="component" value="Unassembled WGS sequence"/>
</dbReference>
<dbReference type="EMBL" id="RKQN01000002">
    <property type="protein sequence ID" value="RPE80032.1"/>
    <property type="molecule type" value="Genomic_DNA"/>
</dbReference>
<dbReference type="InterPro" id="IPR025091">
    <property type="entry name" value="DUF4019"/>
</dbReference>
<evidence type="ECO:0000256" key="1">
    <source>
        <dbReference type="SAM" id="SignalP"/>
    </source>
</evidence>
<dbReference type="RefSeq" id="WP_123770195.1">
    <property type="nucleotide sequence ID" value="NZ_RKQN01000002.1"/>
</dbReference>
<proteinExistence type="predicted"/>
<evidence type="ECO:0000313" key="3">
    <source>
        <dbReference type="Proteomes" id="UP000269708"/>
    </source>
</evidence>
<sequence>MKRFASPQRLIPWALALCVLAAPAAAQTPRATRPAQAPQQAAATQDIDPNTLANAAVQVLAGFDRDQAGALWDGASAVTKRTVKREEFVGHLAKTRKPLGAPVERSWLAVRRQQVTGGTQLPPGLYASIEFATRFQNNRTARELVSLRLDEDRVWRFAGYVIE</sequence>
<feature type="chain" id="PRO_5017966936" evidence="1">
    <location>
        <begin position="27"/>
        <end position="163"/>
    </location>
</feature>
<dbReference type="AlphaFoldDB" id="A0A3N4VAL9"/>